<evidence type="ECO:0000259" key="2">
    <source>
        <dbReference type="PROSITE" id="PS50102"/>
    </source>
</evidence>
<dbReference type="SMART" id="SM00360">
    <property type="entry name" value="RRM"/>
    <property type="match status" value="1"/>
</dbReference>
<dbReference type="CDD" id="cd00590">
    <property type="entry name" value="RRM_SF"/>
    <property type="match status" value="1"/>
</dbReference>
<gene>
    <name evidence="3" type="ORF">M9Y10_009820</name>
</gene>
<organism evidence="3 4">
    <name type="scientific">Tritrichomonas musculus</name>
    <dbReference type="NCBI Taxonomy" id="1915356"/>
    <lineage>
        <taxon>Eukaryota</taxon>
        <taxon>Metamonada</taxon>
        <taxon>Parabasalia</taxon>
        <taxon>Tritrichomonadida</taxon>
        <taxon>Tritrichomonadidae</taxon>
        <taxon>Tritrichomonas</taxon>
    </lineage>
</organism>
<name>A0ABR2IPH1_9EUKA</name>
<keyword evidence="4" id="KW-1185">Reference proteome</keyword>
<evidence type="ECO:0000313" key="4">
    <source>
        <dbReference type="Proteomes" id="UP001470230"/>
    </source>
</evidence>
<sequence length="148" mass="16869">MKDFNHQFLRSGIMMNSSEIQENELQALFICGLPPSCDQYELRKILENFGNVRIFYISPKQHSGYALFEHHQNAVEAAQNLDQKNWPEGSSNIISVQVISNEEIDAAIRLGIPQLQDVSMLEPETGGSLFNVTKTEPPIYWSFSKHNQ</sequence>
<reference evidence="3 4" key="1">
    <citation type="submission" date="2024-04" db="EMBL/GenBank/DDBJ databases">
        <title>Tritrichomonas musculus Genome.</title>
        <authorList>
            <person name="Alves-Ferreira E."/>
            <person name="Grigg M."/>
            <person name="Lorenzi H."/>
            <person name="Galac M."/>
        </authorList>
    </citation>
    <scope>NUCLEOTIDE SEQUENCE [LARGE SCALE GENOMIC DNA]</scope>
    <source>
        <strain evidence="3 4">EAF2021</strain>
    </source>
</reference>
<dbReference type="InterPro" id="IPR012677">
    <property type="entry name" value="Nucleotide-bd_a/b_plait_sf"/>
</dbReference>
<protein>
    <submittedName>
        <fullName evidence="3">Apoptotic chromatin condensation inducer in the nucleus</fullName>
    </submittedName>
</protein>
<proteinExistence type="predicted"/>
<dbReference type="Pfam" id="PF00076">
    <property type="entry name" value="RRM_1"/>
    <property type="match status" value="1"/>
</dbReference>
<dbReference type="PROSITE" id="PS50102">
    <property type="entry name" value="RRM"/>
    <property type="match status" value="1"/>
</dbReference>
<dbReference type="Gene3D" id="3.30.70.330">
    <property type="match status" value="1"/>
</dbReference>
<keyword evidence="1" id="KW-0694">RNA-binding</keyword>
<accession>A0ABR2IPH1</accession>
<dbReference type="SUPFAM" id="SSF54928">
    <property type="entry name" value="RNA-binding domain, RBD"/>
    <property type="match status" value="1"/>
</dbReference>
<comment type="caution">
    <text evidence="3">The sequence shown here is derived from an EMBL/GenBank/DDBJ whole genome shotgun (WGS) entry which is preliminary data.</text>
</comment>
<dbReference type="InterPro" id="IPR035979">
    <property type="entry name" value="RBD_domain_sf"/>
</dbReference>
<evidence type="ECO:0000256" key="1">
    <source>
        <dbReference type="PROSITE-ProRule" id="PRU00176"/>
    </source>
</evidence>
<dbReference type="EMBL" id="JAPFFF010000015">
    <property type="protein sequence ID" value="KAK8866852.1"/>
    <property type="molecule type" value="Genomic_DNA"/>
</dbReference>
<evidence type="ECO:0000313" key="3">
    <source>
        <dbReference type="EMBL" id="KAK8866852.1"/>
    </source>
</evidence>
<dbReference type="InterPro" id="IPR000504">
    <property type="entry name" value="RRM_dom"/>
</dbReference>
<feature type="domain" description="RRM" evidence="2">
    <location>
        <begin position="26"/>
        <end position="101"/>
    </location>
</feature>
<dbReference type="Proteomes" id="UP001470230">
    <property type="component" value="Unassembled WGS sequence"/>
</dbReference>